<keyword evidence="4" id="KW-0479">Metal-binding</keyword>
<evidence type="ECO:0000259" key="12">
    <source>
        <dbReference type="PROSITE" id="PS51050"/>
    </source>
</evidence>
<feature type="region of interest" description="Disordered" evidence="10">
    <location>
        <begin position="583"/>
        <end position="609"/>
    </location>
</feature>
<dbReference type="GO" id="GO:0016887">
    <property type="term" value="F:ATP hydrolysis activity"/>
    <property type="evidence" value="ECO:0007669"/>
    <property type="project" value="InterPro"/>
</dbReference>
<dbReference type="Pfam" id="PF07496">
    <property type="entry name" value="zf-CW"/>
    <property type="match status" value="1"/>
</dbReference>
<feature type="region of interest" description="Disordered" evidence="10">
    <location>
        <begin position="1221"/>
        <end position="1254"/>
    </location>
</feature>
<evidence type="ECO:0000259" key="13">
    <source>
        <dbReference type="PROSITE" id="PS51830"/>
    </source>
</evidence>
<reference evidence="14" key="1">
    <citation type="submission" date="2023-08" db="EMBL/GenBank/DDBJ databases">
        <title>Pelteobagrus vachellii genome.</title>
        <authorList>
            <person name="Liu H."/>
        </authorList>
    </citation>
    <scope>NUCLEOTIDE SEQUENCE</scope>
    <source>
        <strain evidence="14">PRFRI_2022a</strain>
        <tissue evidence="14">Muscle</tissue>
    </source>
</reference>
<feature type="domain" description="CW-type" evidence="12">
    <location>
        <begin position="331"/>
        <end position="383"/>
    </location>
</feature>
<evidence type="ECO:0000259" key="11">
    <source>
        <dbReference type="PROSITE" id="PS50209"/>
    </source>
</evidence>
<keyword evidence="7 9" id="KW-0175">Coiled coil</keyword>
<dbReference type="GO" id="GO:0016605">
    <property type="term" value="C:PML body"/>
    <property type="evidence" value="ECO:0007669"/>
    <property type="project" value="TreeGrafter"/>
</dbReference>
<dbReference type="GO" id="GO:0008270">
    <property type="term" value="F:zinc ion binding"/>
    <property type="evidence" value="ECO:0007669"/>
    <property type="project" value="UniProtKB-KW"/>
</dbReference>
<comment type="caution">
    <text evidence="14">The sequence shown here is derived from an EMBL/GenBank/DDBJ whole genome shotgun (WGS) entry which is preliminary data.</text>
</comment>
<dbReference type="PANTHER" id="PTHR23336">
    <property type="entry name" value="ZINC FINGER CW-TYPE COILED-COIL DOMAIN PROTEIN 3"/>
    <property type="match status" value="1"/>
</dbReference>
<name>A0AA88NAR7_TACVA</name>
<sequence length="1366" mass="154939">MASPTKSGIPLSVINPQFLHTNSTSHKWPFSAVAELIDNAYDPDVNAKQLWITKTAVKGQDCLIFMDNGNGIDYDKMHKMLSATPEHAESLNDIMTYSLFNTEEELLSEFTVIENLCTNSSGTRIIIWNLHRGSSGELEFDFKKDPYDIRIPVDVYENTRAQTRRQAGSGISVPKSEYSLRAYCSILYLKPRMQIIIQGQKVETQFVTKILANVFTDKYKPAGLKKGITITFGYNTKSKDHYGLMMYNKNRLIKAYERVACQRKANGTGEGVIGVLECNHLTPIHNKQDFDNNEEYRKTMISVGMKLEQYWKEVHYRHKTRSDEPFEDTVSTPDQTWVQCDDCLKWRKLPDCMYGKKTPKNWFCHMNADPQFRSCTDEEELEDSDDEQPKCWKTYKKHERSQKRQQENRQQSPVTPRPSDTSAVILDTSRSTTPKRKNKALDINQEKSEKKLRTNCFDKNIPDSPNMISPANDANTADCKDLKTALDDVIFVSTSDGKSIQFTKSSSGDQQIGKGQYLQVMEAMKQLEDKLRELKKVLKMEAMDTMMDSLEYEKWTNSCESLQKCLEESKIKREKVEVTTKDCVASSREASNPGRGKDSQWIRKNETQDRSERFRELRQRMTHILATFVPAPDLEKVINKILTQDIDEMSSTDLLFAFLECEGADSRSKSTQHCHTKHHSAATDPELVQHCSDSSAYRFLCSHAGVFFCKMTNIYIEMKGSGKVLYTVVPWDKSQLHGMGHFTPAGPLYNINCSEDSIRYLHLPHCEIPTDKNEFELAVAHFSEGNVEIIQDLNITSTHVIFKVHGLSIFGLLKKRIFLEKPINAQVLLFYNEKRKKLHIHLLPVNVSVEEVRKLNQCNTYIQCSSLCQLTPGKKYRPMCEPYSYQPKVETFGCDYGPNHHITFEVILNNKVEDLTLGLLDESGQEVWEPRQIFLTAESKEADPAEKDKGAEFVDKHRDTLIQRVFLVLEIADTLLTKKLISDELYNDIKEATTPQKKMRILRKLEIGETRLLFTKFPMRDSNSHFEKSALPRGSGPALDEAKRRRRSWGSQVDLATGLETDESSPASSAESTSGGEADPGAASSPGTSSSSEEGELMDASEPMGSSQPVLYEELLEVVTRAVAKLDLDWPVEQQEQRAPSKLDERFLRPVSLPGRRGLLFFPDLHTEVSRSWDTPYSARTSPRHSSLYANVVGVKACSYGVMPRVEETLGCSAAAPAWHREAQKQSVATRSPWAGPRGPRRRSRPKKEQDLSCTTGAPGRWLCHKMCSRARPPSSRHLPPLPSKASVRMGETRRLSGDVNGHSTLLQPFGSWRPVCRPCHKVCLRAQLPSSGSLPTFPPEGSLWEGRVHRLSQGVISCRAWPQLL</sequence>
<dbReference type="InterPro" id="IPR045261">
    <property type="entry name" value="MORC_ATPase"/>
</dbReference>
<feature type="compositionally biased region" description="Polar residues" evidence="10">
    <location>
        <begin position="408"/>
        <end position="432"/>
    </location>
</feature>
<keyword evidence="15" id="KW-1185">Reference proteome</keyword>
<evidence type="ECO:0000256" key="6">
    <source>
        <dbReference type="ARBA" id="ARBA00022833"/>
    </source>
</evidence>
<evidence type="ECO:0000256" key="7">
    <source>
        <dbReference type="ARBA" id="ARBA00023054"/>
    </source>
</evidence>
<evidence type="ECO:0000256" key="10">
    <source>
        <dbReference type="SAM" id="MobiDB-lite"/>
    </source>
</evidence>
<evidence type="ECO:0000313" key="15">
    <source>
        <dbReference type="Proteomes" id="UP001187315"/>
    </source>
</evidence>
<dbReference type="Pfam" id="PF17942">
    <property type="entry name" value="Morc6_S5"/>
    <property type="match status" value="1"/>
</dbReference>
<feature type="compositionally biased region" description="Low complexity" evidence="10">
    <location>
        <begin position="1064"/>
        <end position="1092"/>
    </location>
</feature>
<evidence type="ECO:0000256" key="8">
    <source>
        <dbReference type="ARBA" id="ARBA00023242"/>
    </source>
</evidence>
<dbReference type="InterPro" id="IPR025307">
    <property type="entry name" value="FIIND_dom"/>
</dbReference>
<evidence type="ECO:0000256" key="4">
    <source>
        <dbReference type="ARBA" id="ARBA00022723"/>
    </source>
</evidence>
<evidence type="ECO:0000256" key="2">
    <source>
        <dbReference type="ARBA" id="ARBA00004514"/>
    </source>
</evidence>
<feature type="domain" description="CARD" evidence="11">
    <location>
        <begin position="946"/>
        <end position="1002"/>
    </location>
</feature>
<dbReference type="InterPro" id="IPR041006">
    <property type="entry name" value="Morc_S5"/>
</dbReference>
<keyword evidence="8" id="KW-0539">Nucleus</keyword>
<evidence type="ECO:0000256" key="1">
    <source>
        <dbReference type="ARBA" id="ARBA00004123"/>
    </source>
</evidence>
<evidence type="ECO:0008006" key="16">
    <source>
        <dbReference type="Google" id="ProtNLM"/>
    </source>
</evidence>
<evidence type="ECO:0000256" key="5">
    <source>
        <dbReference type="ARBA" id="ARBA00022771"/>
    </source>
</evidence>
<feature type="compositionally biased region" description="Basic and acidic residues" evidence="10">
    <location>
        <begin position="595"/>
        <end position="609"/>
    </location>
</feature>
<accession>A0AA88NAR7</accession>
<keyword evidence="5" id="KW-0863">Zinc-finger</keyword>
<gene>
    <name evidence="14" type="ORF">Q7C36_009079</name>
</gene>
<dbReference type="InterPro" id="IPR011124">
    <property type="entry name" value="Znf_CW"/>
</dbReference>
<dbReference type="Pfam" id="PF13553">
    <property type="entry name" value="FIIND"/>
    <property type="match status" value="1"/>
</dbReference>
<dbReference type="PROSITE" id="PS50209">
    <property type="entry name" value="CARD"/>
    <property type="match status" value="1"/>
</dbReference>
<dbReference type="PANTHER" id="PTHR23336:SF17">
    <property type="entry name" value="MORC FAMILY CW-TYPE ZINC FINGER PROTEIN 3"/>
    <property type="match status" value="1"/>
</dbReference>
<dbReference type="InterPro" id="IPR036890">
    <property type="entry name" value="HATPase_C_sf"/>
</dbReference>
<dbReference type="Gene3D" id="1.10.533.10">
    <property type="entry name" value="Death Domain, Fas"/>
    <property type="match status" value="1"/>
</dbReference>
<comment type="subcellular location">
    <subcellularLocation>
        <location evidence="2">Cytoplasm</location>
        <location evidence="2">Cytosol</location>
    </subcellularLocation>
    <subcellularLocation>
        <location evidence="1">Nucleus</location>
    </subcellularLocation>
</comment>
<protein>
    <recommendedName>
        <fullName evidence="16">MORC family CW-type zinc finger protein 3</fullName>
    </recommendedName>
</protein>
<dbReference type="InterPro" id="IPR011029">
    <property type="entry name" value="DEATH-like_dom_sf"/>
</dbReference>
<keyword evidence="6" id="KW-0862">Zinc</keyword>
<dbReference type="EMBL" id="JAVHJS010000008">
    <property type="protein sequence ID" value="KAK2850296.1"/>
    <property type="molecule type" value="Genomic_DNA"/>
</dbReference>
<dbReference type="GO" id="GO:0005829">
    <property type="term" value="C:cytosol"/>
    <property type="evidence" value="ECO:0007669"/>
    <property type="project" value="UniProtKB-SubCell"/>
</dbReference>
<proteinExistence type="predicted"/>
<organism evidence="14 15">
    <name type="scientific">Tachysurus vachellii</name>
    <name type="common">Darkbarbel catfish</name>
    <name type="synonym">Pelteobagrus vachellii</name>
    <dbReference type="NCBI Taxonomy" id="175792"/>
    <lineage>
        <taxon>Eukaryota</taxon>
        <taxon>Metazoa</taxon>
        <taxon>Chordata</taxon>
        <taxon>Craniata</taxon>
        <taxon>Vertebrata</taxon>
        <taxon>Euteleostomi</taxon>
        <taxon>Actinopterygii</taxon>
        <taxon>Neopterygii</taxon>
        <taxon>Teleostei</taxon>
        <taxon>Ostariophysi</taxon>
        <taxon>Siluriformes</taxon>
        <taxon>Bagridae</taxon>
        <taxon>Tachysurus</taxon>
    </lineage>
</organism>
<dbReference type="SUPFAM" id="SSF47986">
    <property type="entry name" value="DEATH domain"/>
    <property type="match status" value="1"/>
</dbReference>
<dbReference type="Gene3D" id="3.30.40.100">
    <property type="match status" value="1"/>
</dbReference>
<dbReference type="Pfam" id="PF23679">
    <property type="entry name" value="UPA-FIIND"/>
    <property type="match status" value="1"/>
</dbReference>
<dbReference type="SUPFAM" id="SSF55874">
    <property type="entry name" value="ATPase domain of HSP90 chaperone/DNA topoisomerase II/histidine kinase"/>
    <property type="match status" value="1"/>
</dbReference>
<dbReference type="PROSITE" id="PS51830">
    <property type="entry name" value="FIIND"/>
    <property type="match status" value="1"/>
</dbReference>
<feature type="domain" description="FIIND" evidence="13">
    <location>
        <begin position="676"/>
        <end position="947"/>
    </location>
</feature>
<feature type="region of interest" description="Disordered" evidence="10">
    <location>
        <begin position="395"/>
        <end position="447"/>
    </location>
</feature>
<feature type="coiled-coil region" evidence="9">
    <location>
        <begin position="517"/>
        <end position="544"/>
    </location>
</feature>
<evidence type="ECO:0000313" key="14">
    <source>
        <dbReference type="EMBL" id="KAK2850296.1"/>
    </source>
</evidence>
<feature type="region of interest" description="Disordered" evidence="10">
    <location>
        <begin position="1024"/>
        <end position="1105"/>
    </location>
</feature>
<keyword evidence="3" id="KW-0963">Cytoplasm</keyword>
<evidence type="ECO:0000256" key="3">
    <source>
        <dbReference type="ARBA" id="ARBA00022490"/>
    </source>
</evidence>
<dbReference type="PROSITE" id="PS51050">
    <property type="entry name" value="ZF_CW"/>
    <property type="match status" value="1"/>
</dbReference>
<dbReference type="GO" id="GO:0042981">
    <property type="term" value="P:regulation of apoptotic process"/>
    <property type="evidence" value="ECO:0007669"/>
    <property type="project" value="InterPro"/>
</dbReference>
<dbReference type="Pfam" id="PF00619">
    <property type="entry name" value="CARD"/>
    <property type="match status" value="1"/>
</dbReference>
<evidence type="ECO:0000256" key="9">
    <source>
        <dbReference type="SAM" id="Coils"/>
    </source>
</evidence>
<dbReference type="InterPro" id="IPR001315">
    <property type="entry name" value="CARD"/>
</dbReference>
<dbReference type="Proteomes" id="UP001187315">
    <property type="component" value="Unassembled WGS sequence"/>
</dbReference>
<dbReference type="Gene3D" id="3.30.565.10">
    <property type="entry name" value="Histidine kinase-like ATPase, C-terminal domain"/>
    <property type="match status" value="1"/>
</dbReference>